<name>A0A382AII3_9ZZZZ</name>
<dbReference type="AlphaFoldDB" id="A0A382AII3"/>
<dbReference type="PANTHER" id="PTHR13812:SF19">
    <property type="entry name" value="KETIMINE REDUCTASE MU-CRYSTALLIN"/>
    <property type="match status" value="1"/>
</dbReference>
<evidence type="ECO:0000256" key="1">
    <source>
        <dbReference type="ARBA" id="ARBA00008903"/>
    </source>
</evidence>
<protein>
    <recommendedName>
        <fullName evidence="3">Ornithine cyclodeaminase</fullName>
    </recommendedName>
</protein>
<dbReference type="PANTHER" id="PTHR13812">
    <property type="entry name" value="KETIMINE REDUCTASE MU-CRYSTALLIN"/>
    <property type="match status" value="1"/>
</dbReference>
<dbReference type="GO" id="GO:0019752">
    <property type="term" value="P:carboxylic acid metabolic process"/>
    <property type="evidence" value="ECO:0007669"/>
    <property type="project" value="UniProtKB-ARBA"/>
</dbReference>
<evidence type="ECO:0008006" key="3">
    <source>
        <dbReference type="Google" id="ProtNLM"/>
    </source>
</evidence>
<dbReference type="InterPro" id="IPR023401">
    <property type="entry name" value="ODC_N"/>
</dbReference>
<dbReference type="GO" id="GO:0016491">
    <property type="term" value="F:oxidoreductase activity"/>
    <property type="evidence" value="ECO:0007669"/>
    <property type="project" value="UniProtKB-ARBA"/>
</dbReference>
<evidence type="ECO:0000313" key="2">
    <source>
        <dbReference type="EMBL" id="SVB01184.1"/>
    </source>
</evidence>
<organism evidence="2">
    <name type="scientific">marine metagenome</name>
    <dbReference type="NCBI Taxonomy" id="408172"/>
    <lineage>
        <taxon>unclassified sequences</taxon>
        <taxon>metagenomes</taxon>
        <taxon>ecological metagenomes</taxon>
    </lineage>
</organism>
<gene>
    <name evidence="2" type="ORF">METZ01_LOCUS154038</name>
</gene>
<accession>A0A382AII3</accession>
<dbReference type="InterPro" id="IPR036291">
    <property type="entry name" value="NAD(P)-bd_dom_sf"/>
</dbReference>
<dbReference type="PIRSF" id="PIRSF001439">
    <property type="entry name" value="CryM"/>
    <property type="match status" value="1"/>
</dbReference>
<dbReference type="Gene3D" id="3.40.50.720">
    <property type="entry name" value="NAD(P)-binding Rossmann-like Domain"/>
    <property type="match status" value="1"/>
</dbReference>
<reference evidence="2" key="1">
    <citation type="submission" date="2018-05" db="EMBL/GenBank/DDBJ databases">
        <authorList>
            <person name="Lanie J.A."/>
            <person name="Ng W.-L."/>
            <person name="Kazmierczak K.M."/>
            <person name="Andrzejewski T.M."/>
            <person name="Davidsen T.M."/>
            <person name="Wayne K.J."/>
            <person name="Tettelin H."/>
            <person name="Glass J.I."/>
            <person name="Rusch D."/>
            <person name="Podicherti R."/>
            <person name="Tsui H.-C.T."/>
            <person name="Winkler M.E."/>
        </authorList>
    </citation>
    <scope>NUCLEOTIDE SEQUENCE</scope>
</reference>
<dbReference type="Gene3D" id="3.30.1780.10">
    <property type="entry name" value="ornithine cyclodeaminase, domain 1"/>
    <property type="match status" value="1"/>
</dbReference>
<dbReference type="GO" id="GO:0042562">
    <property type="term" value="F:hormone binding"/>
    <property type="evidence" value="ECO:0007669"/>
    <property type="project" value="TreeGrafter"/>
</dbReference>
<dbReference type="EMBL" id="UINC01025502">
    <property type="protein sequence ID" value="SVB01184.1"/>
    <property type="molecule type" value="Genomic_DNA"/>
</dbReference>
<dbReference type="GO" id="GO:0005737">
    <property type="term" value="C:cytoplasm"/>
    <property type="evidence" value="ECO:0007669"/>
    <property type="project" value="TreeGrafter"/>
</dbReference>
<proteinExistence type="inferred from homology"/>
<dbReference type="SUPFAM" id="SSF51735">
    <property type="entry name" value="NAD(P)-binding Rossmann-fold domains"/>
    <property type="match status" value="1"/>
</dbReference>
<dbReference type="FunFam" id="3.40.50.720:FF:000311">
    <property type="entry name" value="Ornithine cyclodeaminase"/>
    <property type="match status" value="1"/>
</dbReference>
<sequence length="329" mass="36216">MKVLIVNKNEIKDAITMLGCIELMEDLFVKLEEGIADNPLRKAMVLPNKNGGLLSMMPGYNSQKNIMGIKTVSVYPENADIGLESHQGTVTLFDSTNGIPLAIMDASQITSIRTAAVSAVATKALANKNSKVLAIIGSGVQAASHIEAMNTILDLDEIRVWSRNKKNVEIFIKNQRKKYSIPFIHAHSISDALENADVVCTTTSSNEPLIFSNHLTRGMHINAVGSSVKNAREFDGNAMKLSKLYVDKIESTLNESGDFLLAKKEGIINDKHIKGTIGEVLINNINGRESKNDITLFKSLGLAIEDISTAFYIYEKYKKNNEGHWIEFC</sequence>
<dbReference type="Pfam" id="PF02423">
    <property type="entry name" value="OCD_Mu_crystall"/>
    <property type="match status" value="1"/>
</dbReference>
<comment type="similarity">
    <text evidence="1">Belongs to the ornithine cyclodeaminase/mu-crystallin family.</text>
</comment>
<dbReference type="InterPro" id="IPR003462">
    <property type="entry name" value="ODC_Mu_crystall"/>
</dbReference>